<dbReference type="GO" id="GO:0004577">
    <property type="term" value="F:N-acetylglucosaminyldiphosphodolichol N-acetylglucosaminyltransferase activity"/>
    <property type="evidence" value="ECO:0007669"/>
    <property type="project" value="TreeGrafter"/>
</dbReference>
<comment type="subcellular location">
    <subcellularLocation>
        <location evidence="1 11">Endoplasmic reticulum membrane</location>
        <topology evidence="1 11">Single-pass membrane protein</topology>
    </subcellularLocation>
    <subcellularLocation>
        <location evidence="2">Nucleus membrane</location>
        <topology evidence="2">Single-pass membrane protein</topology>
    </subcellularLocation>
</comment>
<keyword evidence="6 11" id="KW-0812">Transmembrane</keyword>
<comment type="caution">
    <text evidence="11">Lacks conserved residue(s) required for the propagation of feature annotation.</text>
</comment>
<protein>
    <recommendedName>
        <fullName evidence="5 11">UDP-N-acetylglucosamine transferase subunit ALG14</fullName>
    </recommendedName>
    <alternativeName>
        <fullName evidence="10 11">Asparagine-linked glycosylation protein 14</fullName>
    </alternativeName>
</protein>
<dbReference type="InterPro" id="IPR013969">
    <property type="entry name" value="Oligosacch_biosynth_Alg14"/>
</dbReference>
<dbReference type="PANTHER" id="PTHR12154">
    <property type="entry name" value="GLYCOSYL TRANSFERASE-RELATED"/>
    <property type="match status" value="1"/>
</dbReference>
<dbReference type="GO" id="GO:0031965">
    <property type="term" value="C:nuclear membrane"/>
    <property type="evidence" value="ECO:0007669"/>
    <property type="project" value="UniProtKB-SubCell"/>
</dbReference>
<dbReference type="OrthoDB" id="17098at2759"/>
<evidence type="ECO:0000256" key="10">
    <source>
        <dbReference type="ARBA" id="ARBA00032062"/>
    </source>
</evidence>
<keyword evidence="8 11" id="KW-1133">Transmembrane helix</keyword>
<keyword evidence="7 11" id="KW-0256">Endoplasmic reticulum</keyword>
<keyword evidence="12" id="KW-0808">Transferase</keyword>
<evidence type="ECO:0000256" key="1">
    <source>
        <dbReference type="ARBA" id="ARBA00004389"/>
    </source>
</evidence>
<sequence length="286" mass="31549">MDEIAAKCEAGKLYLQRPLHQILPASLVLDLIPGLPSFRLVLCLFAIAAILLLRLSSILPSRKSRGAQRSRDQAKTSVQHSVAVFLGSGGHTAELLQLLSALPTDRYTQRIYLVSSGDRFSVDKAKDLERRLCSTSPDKRQDRPSSAKVIQIPRARRVGQSLLTTPLTLARSVAFCADHVALRPLLRPFNPNPAKPILADLILMNGPATCVPIVVAVYLLRILGLRSPKLIYVESFARVKSSSLTAKLIRPFVDCFLLQWPRDPSEAQPKIKTKATSNTIFSGWLI</sequence>
<evidence type="ECO:0000256" key="9">
    <source>
        <dbReference type="ARBA" id="ARBA00023136"/>
    </source>
</evidence>
<dbReference type="AlphaFoldDB" id="A0A1K0HKV4"/>
<comment type="subunit">
    <text evidence="4 11">Heterodimer with ALG13 to form a functional enzyme.</text>
</comment>
<organism evidence="12 13">
    <name type="scientific">Ustilago bromivora</name>
    <dbReference type="NCBI Taxonomy" id="307758"/>
    <lineage>
        <taxon>Eukaryota</taxon>
        <taxon>Fungi</taxon>
        <taxon>Dikarya</taxon>
        <taxon>Basidiomycota</taxon>
        <taxon>Ustilaginomycotina</taxon>
        <taxon>Ustilaginomycetes</taxon>
        <taxon>Ustilaginales</taxon>
        <taxon>Ustilaginaceae</taxon>
        <taxon>Ustilago</taxon>
    </lineage>
</organism>
<evidence type="ECO:0000256" key="4">
    <source>
        <dbReference type="ARBA" id="ARBA00011335"/>
    </source>
</evidence>
<dbReference type="Pfam" id="PF08660">
    <property type="entry name" value="Alg14"/>
    <property type="match status" value="1"/>
</dbReference>
<evidence type="ECO:0000256" key="3">
    <source>
        <dbReference type="ARBA" id="ARBA00009731"/>
    </source>
</evidence>
<evidence type="ECO:0000313" key="13">
    <source>
        <dbReference type="Proteomes" id="UP000179920"/>
    </source>
</evidence>
<evidence type="ECO:0000256" key="11">
    <source>
        <dbReference type="RuleBase" id="RU362127"/>
    </source>
</evidence>
<evidence type="ECO:0000313" key="12">
    <source>
        <dbReference type="EMBL" id="SAM85752.1"/>
    </source>
</evidence>
<gene>
    <name evidence="11" type="primary">ALG14</name>
    <name evidence="12" type="ORF">UBRO_07076</name>
</gene>
<dbReference type="PANTHER" id="PTHR12154:SF4">
    <property type="entry name" value="UDP-N-ACETYLGLUCOSAMINE TRANSFERASE SUBUNIT ALG14 HOMOLOG"/>
    <property type="match status" value="1"/>
</dbReference>
<name>A0A1K0HKV4_9BASI</name>
<comment type="similarity">
    <text evidence="3 11">Belongs to the ALG14 family.</text>
</comment>
<proteinExistence type="inferred from homology"/>
<dbReference type="GO" id="GO:0043541">
    <property type="term" value="C:UDP-N-acetylglucosamine transferase complex"/>
    <property type="evidence" value="ECO:0007669"/>
    <property type="project" value="TreeGrafter"/>
</dbReference>
<reference evidence="13" key="1">
    <citation type="submission" date="2016-04" db="EMBL/GenBank/DDBJ databases">
        <authorList>
            <person name="Guldener U."/>
            <person name="Guldener U."/>
        </authorList>
    </citation>
    <scope>NUCLEOTIDE SEQUENCE [LARGE SCALE GENOMIC DNA]</scope>
    <source>
        <strain evidence="13">UB2112</strain>
    </source>
</reference>
<keyword evidence="9 11" id="KW-0472">Membrane</keyword>
<evidence type="ECO:0000256" key="6">
    <source>
        <dbReference type="ARBA" id="ARBA00022692"/>
    </source>
</evidence>
<comment type="function">
    <text evidence="11">Involved in protein N-glycosylation. Essential for the second step of the dolichol-linked oligosaccharide pathway. Anchors the catalytic subunit ALG13 to the ER.</text>
</comment>
<evidence type="ECO:0000256" key="7">
    <source>
        <dbReference type="ARBA" id="ARBA00022824"/>
    </source>
</evidence>
<dbReference type="Gene3D" id="3.40.50.2000">
    <property type="entry name" value="Glycogen Phosphorylase B"/>
    <property type="match status" value="1"/>
</dbReference>
<feature type="transmembrane region" description="Helical" evidence="11">
    <location>
        <begin position="202"/>
        <end position="220"/>
    </location>
</feature>
<evidence type="ECO:0000256" key="8">
    <source>
        <dbReference type="ARBA" id="ARBA00022989"/>
    </source>
</evidence>
<dbReference type="GO" id="GO:0006488">
    <property type="term" value="P:dolichol-linked oligosaccharide biosynthetic process"/>
    <property type="evidence" value="ECO:0007669"/>
    <property type="project" value="InterPro"/>
</dbReference>
<evidence type="ECO:0000256" key="5">
    <source>
        <dbReference type="ARBA" id="ARBA00017467"/>
    </source>
</evidence>
<evidence type="ECO:0000256" key="2">
    <source>
        <dbReference type="ARBA" id="ARBA00004590"/>
    </source>
</evidence>
<dbReference type="Proteomes" id="UP000179920">
    <property type="component" value="Chromosome XIX"/>
</dbReference>
<dbReference type="EMBL" id="LT558135">
    <property type="protein sequence ID" value="SAM85752.1"/>
    <property type="molecule type" value="Genomic_DNA"/>
</dbReference>
<accession>A0A1K0HKV4</accession>
<feature type="transmembrane region" description="Helical" evidence="11">
    <location>
        <begin position="37"/>
        <end position="55"/>
    </location>
</feature>